<dbReference type="PATRIC" id="fig|670052.7.peg.3586"/>
<dbReference type="SUPFAM" id="SSF52540">
    <property type="entry name" value="P-loop containing nucleoside triphosphate hydrolases"/>
    <property type="match status" value="2"/>
</dbReference>
<evidence type="ECO:0000259" key="3">
    <source>
        <dbReference type="PROSITE" id="PS50966"/>
    </source>
</evidence>
<feature type="domain" description="Helicase ATP-binding" evidence="4">
    <location>
        <begin position="669"/>
        <end position="832"/>
    </location>
</feature>
<dbReference type="CDD" id="cd18793">
    <property type="entry name" value="SF2_C_SNF"/>
    <property type="match status" value="1"/>
</dbReference>
<dbReference type="InterPro" id="IPR049730">
    <property type="entry name" value="SNF2/RAD54-like_C"/>
</dbReference>
<dbReference type="OrthoDB" id="9760715at2"/>
<dbReference type="Gene3D" id="3.40.50.300">
    <property type="entry name" value="P-loop containing nucleotide triphosphate hydrolases"/>
    <property type="match status" value="1"/>
</dbReference>
<feature type="domain" description="Helicase C-terminal" evidence="5">
    <location>
        <begin position="956"/>
        <end position="1111"/>
    </location>
</feature>
<sequence length="1120" mass="122180">MAHNLSDLQIARLVGPQAYSRGVRYAKEGRVEDQVWQLGGSRLLGTVGGTQARPYDVVVTFQQDASGTVVRASGTCSCPMGINCKHVVALLLASRSSAADLARAPRAADSQRSVTAAPATWQSALAPLTRAPEAEPSTGTALALQFELLPPPRAARIAAPAVSLARLGVRPMVRGKKGKWIRGNLTWDNLAYSRGMLNRTQLRVLTALFELYSSGQRYHVVTDPWLHLDGFANRALWGLLGEAREAGIPFIGTTSAQHAVTVSTEAAELALDIRRDDDGLTLSPTVSLDGRVLDRAALGYIGDPAHGLFTWTTHGTEVRLTVAPLARQLGRDLRVLASAHEPITVPPDEENVFLADFYPFLRGQLTLTSTDESFDLPDTARPVLALSISAQADARITLHWDWHYTGGPGAAGPAVAPLRGPATEDAPAGYRDTADEGRILHALDGIFAAYPAHLPSLYAASPADTAEMPDPAGSPGILRADSTLDGARMIEFLDTVLPVLEQADDILVQFVGDAPEYREAAEPPTLTFATTARAESRDWFDLSVRVTVDGEDVPFDEVFRALATGQELMILADGTYFSLDRPELQQLRNLIEEARGLQDSPNDSLRINRAQSDLWEELQDLGSAEAEAAAWRDTLAGLAEGAEIAHRALPGAVNASLRPYQQTGYDWLGFLFDTGLGGVLADDMGLGKTLQAIALIVDARERQTDRKPFLVVAPTSVVHNWATECARFAPGLNVAAITETTAKRGASLSHAVATADVVITSYTLFRLDFDEYDAVSWAGLLLDEAQFVKNHKSRAHHCAKRLQAPFKLAITGTPLENNLMELWSLLSITAPGLFPSAARFAEYYQRPIETQADGDRLSQLRRRIRPFMLRRTKDQVASDLPAKQEQVLQLELHPRHRRVYQTHLQRERQKVLGLLGDLNQNRFEIFRSITMLRQLSLDASLYDDKYADIPSSKLDVLMELLEDVVAEGHRTLIFSQFTGYLAKVRARLDGAGVSYSYLDGRTRNRAAAIDGFKNGDTSVFLISLKAGGFGLNLTEADYCILLDPWWNPAAEAQAVDRAHRIGQTKNVMVYRLVATDTIEEKVMALKAVKAKLFDNVMTDGGGAQGAGQGLTASDIRELLE</sequence>
<dbReference type="PROSITE" id="PS51192">
    <property type="entry name" value="HELICASE_ATP_BIND_1"/>
    <property type="match status" value="1"/>
</dbReference>
<dbReference type="Gene3D" id="3.40.50.10810">
    <property type="entry name" value="Tandem AAA-ATPase domain"/>
    <property type="match status" value="1"/>
</dbReference>
<dbReference type="GO" id="GO:0005524">
    <property type="term" value="F:ATP binding"/>
    <property type="evidence" value="ECO:0007669"/>
    <property type="project" value="InterPro"/>
</dbReference>
<dbReference type="PANTHER" id="PTHR10799">
    <property type="entry name" value="SNF2/RAD54 HELICASE FAMILY"/>
    <property type="match status" value="1"/>
</dbReference>
<dbReference type="RefSeq" id="WP_066598339.1">
    <property type="nucleotide sequence ID" value="NZ_CP016282.1"/>
</dbReference>
<keyword evidence="7" id="KW-1185">Reference proteome</keyword>
<evidence type="ECO:0000313" key="7">
    <source>
        <dbReference type="Proteomes" id="UP000092582"/>
    </source>
</evidence>
<dbReference type="PROSITE" id="PS50966">
    <property type="entry name" value="ZF_SWIM"/>
    <property type="match status" value="1"/>
</dbReference>
<keyword evidence="2" id="KW-0863">Zinc-finger</keyword>
<evidence type="ECO:0000256" key="2">
    <source>
        <dbReference type="PROSITE-ProRule" id="PRU00325"/>
    </source>
</evidence>
<dbReference type="InterPro" id="IPR000330">
    <property type="entry name" value="SNF2_N"/>
</dbReference>
<dbReference type="Pfam" id="PF00271">
    <property type="entry name" value="Helicase_C"/>
    <property type="match status" value="1"/>
</dbReference>
<evidence type="ECO:0000259" key="4">
    <source>
        <dbReference type="PROSITE" id="PS51192"/>
    </source>
</evidence>
<dbReference type="InterPro" id="IPR027417">
    <property type="entry name" value="P-loop_NTPase"/>
</dbReference>
<organism evidence="6 7">
    <name type="scientific">Cryobacterium arcticum</name>
    <dbReference type="NCBI Taxonomy" id="670052"/>
    <lineage>
        <taxon>Bacteria</taxon>
        <taxon>Bacillati</taxon>
        <taxon>Actinomycetota</taxon>
        <taxon>Actinomycetes</taxon>
        <taxon>Micrococcales</taxon>
        <taxon>Microbacteriaceae</taxon>
        <taxon>Cryobacterium</taxon>
    </lineage>
</organism>
<dbReference type="AlphaFoldDB" id="A0A1B1BPE6"/>
<dbReference type="GO" id="GO:0016787">
    <property type="term" value="F:hydrolase activity"/>
    <property type="evidence" value="ECO:0007669"/>
    <property type="project" value="UniProtKB-KW"/>
</dbReference>
<dbReference type="InterPro" id="IPR038718">
    <property type="entry name" value="SNF2-like_sf"/>
</dbReference>
<evidence type="ECO:0000313" key="6">
    <source>
        <dbReference type="EMBL" id="ANP74408.1"/>
    </source>
</evidence>
<proteinExistence type="predicted"/>
<reference evidence="6 7" key="1">
    <citation type="submission" date="2016-06" db="EMBL/GenBank/DDBJ databases">
        <title>Genome sequencing of Cryobacterium arcticum PAMC 27867.</title>
        <authorList>
            <person name="Lee J."/>
            <person name="Kim O.-S."/>
        </authorList>
    </citation>
    <scope>NUCLEOTIDE SEQUENCE [LARGE SCALE GENOMIC DNA]</scope>
    <source>
        <strain evidence="6 7">PAMC 27867</strain>
    </source>
</reference>
<accession>A0A1B1BPE6</accession>
<keyword evidence="2" id="KW-0862">Zinc</keyword>
<dbReference type="STRING" id="670052.PA27867_3485"/>
<dbReference type="PROSITE" id="PS51194">
    <property type="entry name" value="HELICASE_CTER"/>
    <property type="match status" value="1"/>
</dbReference>
<dbReference type="InterPro" id="IPR001650">
    <property type="entry name" value="Helicase_C-like"/>
</dbReference>
<dbReference type="InterPro" id="IPR014001">
    <property type="entry name" value="Helicase_ATP-bd"/>
</dbReference>
<keyword evidence="2" id="KW-0479">Metal-binding</keyword>
<feature type="domain" description="SWIM-type" evidence="3">
    <location>
        <begin position="55"/>
        <end position="95"/>
    </location>
</feature>
<dbReference type="SMART" id="SM00487">
    <property type="entry name" value="DEXDc"/>
    <property type="match status" value="1"/>
</dbReference>
<gene>
    <name evidence="6" type="ORF">PA27867_3485</name>
</gene>
<dbReference type="Pfam" id="PF04434">
    <property type="entry name" value="SWIM"/>
    <property type="match status" value="1"/>
</dbReference>
<dbReference type="Pfam" id="PF00176">
    <property type="entry name" value="SNF2-rel_dom"/>
    <property type="match status" value="1"/>
</dbReference>
<evidence type="ECO:0000256" key="1">
    <source>
        <dbReference type="ARBA" id="ARBA00022801"/>
    </source>
</evidence>
<dbReference type="KEGG" id="cart:PA27867_3485"/>
<dbReference type="GO" id="GO:0008270">
    <property type="term" value="F:zinc ion binding"/>
    <property type="evidence" value="ECO:0007669"/>
    <property type="project" value="UniProtKB-KW"/>
</dbReference>
<keyword evidence="6" id="KW-0067">ATP-binding</keyword>
<keyword evidence="1" id="KW-0378">Hydrolase</keyword>
<dbReference type="InterPro" id="IPR007527">
    <property type="entry name" value="Znf_SWIM"/>
</dbReference>
<name>A0A1B1BPE6_9MICO</name>
<evidence type="ECO:0000259" key="5">
    <source>
        <dbReference type="PROSITE" id="PS51194"/>
    </source>
</evidence>
<dbReference type="SMART" id="SM00490">
    <property type="entry name" value="HELICc"/>
    <property type="match status" value="1"/>
</dbReference>
<protein>
    <submittedName>
        <fullName evidence="6">Putative helicase</fullName>
    </submittedName>
</protein>
<dbReference type="Proteomes" id="UP000092582">
    <property type="component" value="Chromosome 1"/>
</dbReference>
<dbReference type="CDD" id="cd18012">
    <property type="entry name" value="DEXQc_arch_SWI2_SNF2"/>
    <property type="match status" value="1"/>
</dbReference>
<dbReference type="GO" id="GO:0004386">
    <property type="term" value="F:helicase activity"/>
    <property type="evidence" value="ECO:0007669"/>
    <property type="project" value="UniProtKB-KW"/>
</dbReference>
<dbReference type="EMBL" id="CP016282">
    <property type="protein sequence ID" value="ANP74408.1"/>
    <property type="molecule type" value="Genomic_DNA"/>
</dbReference>
<keyword evidence="6" id="KW-0347">Helicase</keyword>
<keyword evidence="6" id="KW-0547">Nucleotide-binding</keyword>